<proteinExistence type="predicted"/>
<keyword evidence="2" id="KW-1185">Reference proteome</keyword>
<dbReference type="EMBL" id="FOFD01000002">
    <property type="protein sequence ID" value="SEQ28685.1"/>
    <property type="molecule type" value="Genomic_DNA"/>
</dbReference>
<evidence type="ECO:0000313" key="1">
    <source>
        <dbReference type="EMBL" id="SEQ28685.1"/>
    </source>
</evidence>
<organism evidence="1 2">
    <name type="scientific">Natrinema salaciae</name>
    <dbReference type="NCBI Taxonomy" id="1186196"/>
    <lineage>
        <taxon>Archaea</taxon>
        <taxon>Methanobacteriati</taxon>
        <taxon>Methanobacteriota</taxon>
        <taxon>Stenosarchaea group</taxon>
        <taxon>Halobacteria</taxon>
        <taxon>Halobacteriales</taxon>
        <taxon>Natrialbaceae</taxon>
        <taxon>Natrinema</taxon>
    </lineage>
</organism>
<accession>A0A1H9ESS2</accession>
<dbReference type="OrthoDB" id="190814at2157"/>
<protein>
    <submittedName>
        <fullName evidence="1">Uncharacterized protein</fullName>
    </submittedName>
</protein>
<dbReference type="RefSeq" id="WP_090615379.1">
    <property type="nucleotide sequence ID" value="NZ_FOFD01000002.1"/>
</dbReference>
<sequence length="107" mass="12055">MKRAPHDGADLFDDPLEIERAFLKIAGSGGDVTLERNVEYDHNPSVEFDARAFPGMVEASVDFEQHGYDGRAVIDWDDESLREFIEAVAPYVGLRVEQMDRGGRDVR</sequence>
<reference evidence="2" key="1">
    <citation type="submission" date="2016-10" db="EMBL/GenBank/DDBJ databases">
        <authorList>
            <person name="Varghese N."/>
            <person name="Submissions S."/>
        </authorList>
    </citation>
    <scope>NUCLEOTIDE SEQUENCE [LARGE SCALE GENOMIC DNA]</scope>
    <source>
        <strain evidence="2">DSM 25055</strain>
    </source>
</reference>
<dbReference type="STRING" id="1186196.SAMN04489841_1372"/>
<name>A0A1H9ESS2_9EURY</name>
<dbReference type="Proteomes" id="UP000199114">
    <property type="component" value="Unassembled WGS sequence"/>
</dbReference>
<dbReference type="AlphaFoldDB" id="A0A1H9ESS2"/>
<evidence type="ECO:0000313" key="2">
    <source>
        <dbReference type="Proteomes" id="UP000199114"/>
    </source>
</evidence>
<gene>
    <name evidence="1" type="ORF">SAMN04489841_1372</name>
</gene>